<comment type="caution">
    <text evidence="2">The sequence shown here is derived from an EMBL/GenBank/DDBJ whole genome shotgun (WGS) entry which is preliminary data.</text>
</comment>
<dbReference type="AlphaFoldDB" id="A0A7W7RJE2"/>
<name>A0A7W7RJE2_9ACTN</name>
<evidence type="ECO:0000259" key="1">
    <source>
        <dbReference type="PROSITE" id="PS50995"/>
    </source>
</evidence>
<sequence length="148" mass="17245">MAMDYEERLLEALRTVQTSLLPSLVRRHPRHDINLLHAAVLQALDRGGEPTIRDLADMIGRSVSRTSRLVDQLVAHNLAERNEDPDDRRVRRVRISASGRDLLDEVQQMRVEAQLQLWEYLAEDERETVLHAMELLAKAARRYRDERD</sequence>
<organism evidence="2 3">
    <name type="scientific">Lipingzhangella halophila</name>
    <dbReference type="NCBI Taxonomy" id="1783352"/>
    <lineage>
        <taxon>Bacteria</taxon>
        <taxon>Bacillati</taxon>
        <taxon>Actinomycetota</taxon>
        <taxon>Actinomycetes</taxon>
        <taxon>Streptosporangiales</taxon>
        <taxon>Nocardiopsidaceae</taxon>
        <taxon>Lipingzhangella</taxon>
    </lineage>
</organism>
<dbReference type="GO" id="GO:0003677">
    <property type="term" value="F:DNA binding"/>
    <property type="evidence" value="ECO:0007669"/>
    <property type="project" value="UniProtKB-KW"/>
</dbReference>
<dbReference type="PROSITE" id="PS50995">
    <property type="entry name" value="HTH_MARR_2"/>
    <property type="match status" value="1"/>
</dbReference>
<gene>
    <name evidence="2" type="ORF">F4561_003498</name>
</gene>
<dbReference type="GO" id="GO:0006950">
    <property type="term" value="P:response to stress"/>
    <property type="evidence" value="ECO:0007669"/>
    <property type="project" value="TreeGrafter"/>
</dbReference>
<protein>
    <submittedName>
        <fullName evidence="2">DNA-binding MarR family transcriptional regulator</fullName>
    </submittedName>
</protein>
<dbReference type="PANTHER" id="PTHR33164:SF57">
    <property type="entry name" value="MARR-FAMILY TRANSCRIPTIONAL REGULATOR"/>
    <property type="match status" value="1"/>
</dbReference>
<dbReference type="PRINTS" id="PR00598">
    <property type="entry name" value="HTHMARR"/>
</dbReference>
<dbReference type="EMBL" id="JACHJT010000001">
    <property type="protein sequence ID" value="MBB4932678.1"/>
    <property type="molecule type" value="Genomic_DNA"/>
</dbReference>
<accession>A0A7W7RJE2</accession>
<feature type="domain" description="HTH marR-type" evidence="1">
    <location>
        <begin position="6"/>
        <end position="138"/>
    </location>
</feature>
<proteinExistence type="predicted"/>
<reference evidence="2 3" key="1">
    <citation type="submission" date="2020-08" db="EMBL/GenBank/DDBJ databases">
        <title>Sequencing the genomes of 1000 actinobacteria strains.</title>
        <authorList>
            <person name="Klenk H.-P."/>
        </authorList>
    </citation>
    <scope>NUCLEOTIDE SEQUENCE [LARGE SCALE GENOMIC DNA]</scope>
    <source>
        <strain evidence="2 3">DSM 102030</strain>
    </source>
</reference>
<keyword evidence="2" id="KW-0238">DNA-binding</keyword>
<dbReference type="SUPFAM" id="SSF46785">
    <property type="entry name" value="Winged helix' DNA-binding domain"/>
    <property type="match status" value="1"/>
</dbReference>
<dbReference type="InterPro" id="IPR000835">
    <property type="entry name" value="HTH_MarR-typ"/>
</dbReference>
<keyword evidence="3" id="KW-1185">Reference proteome</keyword>
<dbReference type="InterPro" id="IPR039422">
    <property type="entry name" value="MarR/SlyA-like"/>
</dbReference>
<dbReference type="InterPro" id="IPR036390">
    <property type="entry name" value="WH_DNA-bd_sf"/>
</dbReference>
<dbReference type="Proteomes" id="UP000523007">
    <property type="component" value="Unassembled WGS sequence"/>
</dbReference>
<dbReference type="InterPro" id="IPR036388">
    <property type="entry name" value="WH-like_DNA-bd_sf"/>
</dbReference>
<dbReference type="Gene3D" id="1.10.10.10">
    <property type="entry name" value="Winged helix-like DNA-binding domain superfamily/Winged helix DNA-binding domain"/>
    <property type="match status" value="1"/>
</dbReference>
<evidence type="ECO:0000313" key="2">
    <source>
        <dbReference type="EMBL" id="MBB4932678.1"/>
    </source>
</evidence>
<dbReference type="SMART" id="SM00347">
    <property type="entry name" value="HTH_MARR"/>
    <property type="match status" value="1"/>
</dbReference>
<evidence type="ECO:0000313" key="3">
    <source>
        <dbReference type="Proteomes" id="UP000523007"/>
    </source>
</evidence>
<dbReference type="GO" id="GO:0003700">
    <property type="term" value="F:DNA-binding transcription factor activity"/>
    <property type="evidence" value="ECO:0007669"/>
    <property type="project" value="InterPro"/>
</dbReference>
<dbReference type="PANTHER" id="PTHR33164">
    <property type="entry name" value="TRANSCRIPTIONAL REGULATOR, MARR FAMILY"/>
    <property type="match status" value="1"/>
</dbReference>
<dbReference type="Pfam" id="PF12802">
    <property type="entry name" value="MarR_2"/>
    <property type="match status" value="1"/>
</dbReference>